<feature type="region of interest" description="Disordered" evidence="2">
    <location>
        <begin position="665"/>
        <end position="785"/>
    </location>
</feature>
<accession>A0A7J7JXQ5</accession>
<feature type="coiled-coil region" evidence="1">
    <location>
        <begin position="787"/>
        <end position="817"/>
    </location>
</feature>
<feature type="compositionally biased region" description="Basic and acidic residues" evidence="2">
    <location>
        <begin position="755"/>
        <end position="779"/>
    </location>
</feature>
<keyword evidence="5" id="KW-1185">Reference proteome</keyword>
<feature type="region of interest" description="Disordered" evidence="2">
    <location>
        <begin position="324"/>
        <end position="403"/>
    </location>
</feature>
<feature type="compositionally biased region" description="Low complexity" evidence="2">
    <location>
        <begin position="711"/>
        <end position="726"/>
    </location>
</feature>
<feature type="compositionally biased region" description="Polar residues" evidence="2">
    <location>
        <begin position="965"/>
        <end position="974"/>
    </location>
</feature>
<dbReference type="SUPFAM" id="SSF47576">
    <property type="entry name" value="Calponin-homology domain, CH-domain"/>
    <property type="match status" value="1"/>
</dbReference>
<feature type="region of interest" description="Disordered" evidence="2">
    <location>
        <begin position="238"/>
        <end position="265"/>
    </location>
</feature>
<dbReference type="GO" id="GO:0051011">
    <property type="term" value="F:microtubule minus-end binding"/>
    <property type="evidence" value="ECO:0007669"/>
    <property type="project" value="TreeGrafter"/>
</dbReference>
<feature type="region of interest" description="Disordered" evidence="2">
    <location>
        <begin position="1356"/>
        <end position="1443"/>
    </location>
</feature>
<feature type="compositionally biased region" description="Polar residues" evidence="2">
    <location>
        <begin position="250"/>
        <end position="265"/>
    </location>
</feature>
<protein>
    <recommendedName>
        <fullName evidence="3">Calponin-homology (CH) domain-containing protein</fullName>
    </recommendedName>
</protein>
<feature type="compositionally biased region" description="Low complexity" evidence="2">
    <location>
        <begin position="949"/>
        <end position="959"/>
    </location>
</feature>
<feature type="region of interest" description="Disordered" evidence="2">
    <location>
        <begin position="1183"/>
        <end position="1238"/>
    </location>
</feature>
<feature type="compositionally biased region" description="Pro residues" evidence="2">
    <location>
        <begin position="1394"/>
        <end position="1407"/>
    </location>
</feature>
<name>A0A7J7JXQ5_BUGNE</name>
<feature type="region of interest" description="Disordered" evidence="2">
    <location>
        <begin position="419"/>
        <end position="453"/>
    </location>
</feature>
<feature type="compositionally biased region" description="Basic and acidic residues" evidence="2">
    <location>
        <begin position="921"/>
        <end position="939"/>
    </location>
</feature>
<feature type="region of interest" description="Disordered" evidence="2">
    <location>
        <begin position="921"/>
        <end position="1060"/>
    </location>
</feature>
<dbReference type="GO" id="GO:0005516">
    <property type="term" value="F:calmodulin binding"/>
    <property type="evidence" value="ECO:0007669"/>
    <property type="project" value="InterPro"/>
</dbReference>
<dbReference type="InterPro" id="IPR032940">
    <property type="entry name" value="CAMSAP"/>
</dbReference>
<dbReference type="PROSITE" id="PS50021">
    <property type="entry name" value="CH"/>
    <property type="match status" value="1"/>
</dbReference>
<feature type="domain" description="Calponin-homology (CH)" evidence="3">
    <location>
        <begin position="67"/>
        <end position="181"/>
    </location>
</feature>
<feature type="compositionally biased region" description="Basic residues" evidence="2">
    <location>
        <begin position="438"/>
        <end position="448"/>
    </location>
</feature>
<gene>
    <name evidence="4" type="ORF">EB796_011183</name>
</gene>
<dbReference type="InterPro" id="IPR036872">
    <property type="entry name" value="CH_dom_sf"/>
</dbReference>
<evidence type="ECO:0000313" key="5">
    <source>
        <dbReference type="Proteomes" id="UP000593567"/>
    </source>
</evidence>
<evidence type="ECO:0000256" key="1">
    <source>
        <dbReference type="SAM" id="Coils"/>
    </source>
</evidence>
<sequence length="1443" mass="158113">MTAYINTVATTERVVQAVKAVGPFNASEDLPIDVEDGLLVWMNKVSIACARQHQFSPKQRLDNNNLSAKVKVNRRHVKEVSNSPVSVQLMEDTLKDISDGCSLCSLISFYCPNQLNYSDIHIAEVVGIGDSLHNISLVKEFCDNYLPTGIFHFTYEDILYSSDTIKPSLLTFITQLFYYFVVHPLDIVSPCDLQTNIHSSQAKTPTTKHPPVKSVAAHNSTNISHELISEATKKSFHPELSSPSLSRLSNNGDHYGSSSSLNTSANRLLHKRPSQTDGIDMHDTLSPIVVRKSQSMGILNIPDPKQSLVAWENKSYYIDRSKAQNANRMSTTSNGSTSLLSNVSFHDASDESDGDLPPHGAKSDISSVNAGKSVQRRQTERLNSQTPERVRSGGSQMSSSYQRLLDRSRDLESPLKQFAQKHGFQLSSKSSTADANRGRVRSHPHPKRSQPQSLLRLRHEQTLSCPLVLGIPTTEMPALLARVTSSNSVSDSCTEALLSSLADGEGGQDVPPHSPIQLIELSGANADKSEASANLSQADNVTCFADFGVLKGSTAHSIAEISGSTPPPRLKQRFEDQRNTSVDVKPTKRTTFSINQTTWSESNRLRSDSEAESDTVSEASEASADVRLLLEERRKAMAKKKSLEELERTKELNAASQQAFLKAVTKNKSERMQGDGRSEAAGGYSKDSISKTIKDLQDKWQHDQESKSKRVAATTSATSNNVTPAALDNITELSESASEVESPRVPLPTMNGIGSRERAPSSSSRERTPSGDSKQHEAPVDVEQYGLEKLNASLSELKGEMKKLSEEQMRIEELQTMLSAGRPQSRSTPRSKNAETISFTPSATPALQVTEQETARDKTLHLSDLNQSGFSDSKWQTHNDSMSKSLQIVSDPFSHPNIQSLSQSTTEPFILHDTVKLSSEKVKTKVKKDHTNKPSDDNSPKPGPMKRTSSNGFLSSSQLSRRKTPTNTPQSLSSMPMHDTSLDQSAGRKKWSADKAPLFPGYDDTDYSPRGDTGGPELATRDVHQAFQPPPDNMSPARTPHRPRRLSAKESANQSDMKEETLHIQRLPGRHIPQELVEDTPMRIHSQYGQHHTNTPPNLNIDTSLDTPMREVSLPQSRYPSETDTPMREYYAHRPDANSSSVKDSQIDSLGLAAAAASSDADKFAQLNSLQNKHQQLRVDLSSIDTPEREASHMANSRKQRPHSMIERVERDGSTPPVIGYGVRPEPYANYSSPPTRDGSLVTSLDSYKHADINCISDTPMRQYATSRYGAVSTPPQAVSRHGTVHVDPQASPTADTTRLVRAPYEYDVSSKSAKPAGQSLYRLNTPYGTADNELKPMEDGVSLNAAMDAIQADSLKQHPAQHPSADVTPFSPMSQSTRDPLSHFTADERLASPHPPTTPFPDPALPGPGATYAGARKVSSGSSEIENAFAEIGSNTHKEPVS</sequence>
<feature type="compositionally biased region" description="Basic and acidic residues" evidence="2">
    <location>
        <begin position="1204"/>
        <end position="1213"/>
    </location>
</feature>
<reference evidence="4" key="1">
    <citation type="submission" date="2020-06" db="EMBL/GenBank/DDBJ databases">
        <title>Draft genome of Bugula neritina, a colonial animal packing powerful symbionts and potential medicines.</title>
        <authorList>
            <person name="Rayko M."/>
        </authorList>
    </citation>
    <scope>NUCLEOTIDE SEQUENCE [LARGE SCALE GENOMIC DNA]</scope>
    <source>
        <strain evidence="4">Kwan_BN1</strain>
    </source>
</reference>
<dbReference type="GO" id="GO:0031122">
    <property type="term" value="P:cytoplasmic microtubule organization"/>
    <property type="evidence" value="ECO:0007669"/>
    <property type="project" value="TreeGrafter"/>
</dbReference>
<feature type="compositionally biased region" description="Low complexity" evidence="2">
    <location>
        <begin position="330"/>
        <end position="344"/>
    </location>
</feature>
<evidence type="ECO:0000259" key="3">
    <source>
        <dbReference type="PROSITE" id="PS50021"/>
    </source>
</evidence>
<dbReference type="OrthoDB" id="2125658at2759"/>
<dbReference type="PANTHER" id="PTHR21595:SF0">
    <property type="entry name" value="PATRONIN"/>
    <property type="match status" value="1"/>
</dbReference>
<feature type="region of interest" description="Disordered" evidence="2">
    <location>
        <begin position="817"/>
        <end position="843"/>
    </location>
</feature>
<comment type="caution">
    <text evidence="4">The sequence shown here is derived from an EMBL/GenBank/DDBJ whole genome shotgun (WGS) entry which is preliminary data.</text>
</comment>
<dbReference type="GO" id="GO:0007026">
    <property type="term" value="P:negative regulation of microtubule depolymerization"/>
    <property type="evidence" value="ECO:0007669"/>
    <property type="project" value="TreeGrafter"/>
</dbReference>
<dbReference type="GO" id="GO:0036449">
    <property type="term" value="C:microtubule minus-end"/>
    <property type="evidence" value="ECO:0007669"/>
    <property type="project" value="TreeGrafter"/>
</dbReference>
<feature type="compositionally biased region" description="Low complexity" evidence="2">
    <location>
        <begin position="240"/>
        <end position="249"/>
    </location>
</feature>
<feature type="compositionally biased region" description="Basic and acidic residues" evidence="2">
    <location>
        <begin position="688"/>
        <end position="708"/>
    </location>
</feature>
<feature type="compositionally biased region" description="Basic and acidic residues" evidence="2">
    <location>
        <begin position="667"/>
        <end position="678"/>
    </location>
</feature>
<evidence type="ECO:0000313" key="4">
    <source>
        <dbReference type="EMBL" id="KAF6030514.1"/>
    </source>
</evidence>
<feature type="region of interest" description="Disordered" evidence="2">
    <location>
        <begin position="1273"/>
        <end position="1296"/>
    </location>
</feature>
<dbReference type="Proteomes" id="UP000593567">
    <property type="component" value="Unassembled WGS sequence"/>
</dbReference>
<proteinExistence type="predicted"/>
<feature type="region of interest" description="Disordered" evidence="2">
    <location>
        <begin position="600"/>
        <end position="622"/>
    </location>
</feature>
<dbReference type="EMBL" id="VXIV02001697">
    <property type="protein sequence ID" value="KAF6030514.1"/>
    <property type="molecule type" value="Genomic_DNA"/>
</dbReference>
<dbReference type="InterPro" id="IPR001715">
    <property type="entry name" value="CH_dom"/>
</dbReference>
<keyword evidence="1" id="KW-0175">Coiled coil</keyword>
<feature type="compositionally biased region" description="Polar residues" evidence="2">
    <location>
        <begin position="425"/>
        <end position="434"/>
    </location>
</feature>
<dbReference type="InterPro" id="IPR022613">
    <property type="entry name" value="CH_CAMSAP_2"/>
</dbReference>
<organism evidence="4 5">
    <name type="scientific">Bugula neritina</name>
    <name type="common">Brown bryozoan</name>
    <name type="synonym">Sertularia neritina</name>
    <dbReference type="NCBI Taxonomy" id="10212"/>
    <lineage>
        <taxon>Eukaryota</taxon>
        <taxon>Metazoa</taxon>
        <taxon>Spiralia</taxon>
        <taxon>Lophotrochozoa</taxon>
        <taxon>Bryozoa</taxon>
        <taxon>Gymnolaemata</taxon>
        <taxon>Cheilostomatida</taxon>
        <taxon>Flustrina</taxon>
        <taxon>Buguloidea</taxon>
        <taxon>Bugulidae</taxon>
        <taxon>Bugula</taxon>
    </lineage>
</organism>
<evidence type="ECO:0000256" key="2">
    <source>
        <dbReference type="SAM" id="MobiDB-lite"/>
    </source>
</evidence>
<dbReference type="PANTHER" id="PTHR21595">
    <property type="entry name" value="PATRONIN"/>
    <property type="match status" value="1"/>
</dbReference>
<feature type="compositionally biased region" description="Polar residues" evidence="2">
    <location>
        <begin position="381"/>
        <end position="402"/>
    </location>
</feature>
<dbReference type="Pfam" id="PF11971">
    <property type="entry name" value="CAMSAP_CH"/>
    <property type="match status" value="1"/>
</dbReference>